<dbReference type="PANTHER" id="PTHR45523">
    <property type="entry name" value="TETRATRICOPEPTIDE REPEAT (TPR)-CONTAINING PROTEIN-RELATED"/>
    <property type="match status" value="1"/>
</dbReference>
<keyword evidence="1" id="KW-0813">Transport</keyword>
<accession>A0AAD5GEQ7</accession>
<reference evidence="3" key="1">
    <citation type="submission" date="2022-06" db="EMBL/GenBank/DDBJ databases">
        <title>Uncovering the hologenomic basis of an extraordinary plant invasion.</title>
        <authorList>
            <person name="Bieker V.C."/>
            <person name="Martin M.D."/>
            <person name="Gilbert T."/>
            <person name="Hodgins K."/>
            <person name="Battlay P."/>
            <person name="Petersen B."/>
            <person name="Wilson J."/>
        </authorList>
    </citation>
    <scope>NUCLEOTIDE SEQUENCE</scope>
    <source>
        <strain evidence="3">AA19_3_7</strain>
        <tissue evidence="3">Leaf</tissue>
    </source>
</reference>
<dbReference type="PANTHER" id="PTHR45523:SF3">
    <property type="entry name" value="VACUOLAR PROTEIN SORTING-ASSOCIATED PROTEIN 13A"/>
    <property type="match status" value="1"/>
</dbReference>
<evidence type="ECO:0000259" key="2">
    <source>
        <dbReference type="Pfam" id="PF12624"/>
    </source>
</evidence>
<dbReference type="EMBL" id="JAMZMK010008603">
    <property type="protein sequence ID" value="KAI7739600.1"/>
    <property type="molecule type" value="Genomic_DNA"/>
</dbReference>
<dbReference type="InterPro" id="IPR026854">
    <property type="entry name" value="VPS13_N"/>
</dbReference>
<dbReference type="Pfam" id="PF12624">
    <property type="entry name" value="VPS13_N"/>
    <property type="match status" value="1"/>
</dbReference>
<feature type="domain" description="Chorein N-terminal" evidence="2">
    <location>
        <begin position="55"/>
        <end position="139"/>
    </location>
</feature>
<keyword evidence="4" id="KW-1185">Reference proteome</keyword>
<evidence type="ECO:0000313" key="4">
    <source>
        <dbReference type="Proteomes" id="UP001206925"/>
    </source>
</evidence>
<dbReference type="AlphaFoldDB" id="A0AAD5GEQ7"/>
<protein>
    <recommendedName>
        <fullName evidence="2">Chorein N-terminal domain-containing protein</fullName>
    </recommendedName>
</protein>
<proteinExistence type="predicted"/>
<comment type="caution">
    <text evidence="3">The sequence shown here is derived from an EMBL/GenBank/DDBJ whole genome shotgun (WGS) entry which is preliminary data.</text>
</comment>
<name>A0AAD5GEQ7_AMBAR</name>
<sequence length="181" mass="20890">MLEDQVAYLLQRYLGNYVRGLSKEALSISVWQDGFWLVPQGDMLSFWHRMRGSRGNVELTNMQLKPEALNALKLPVKVKAGFLGSVKLKVPWSRIGQEPVLVYLDRIYLLAEPETQVEGYSEDVVQKTKKSRLHEMEMKMLESRRILTTEMVYVHNSNTHLLHMDIILIMLFSKSAALILV</sequence>
<organism evidence="3 4">
    <name type="scientific">Ambrosia artemisiifolia</name>
    <name type="common">Common ragweed</name>
    <dbReference type="NCBI Taxonomy" id="4212"/>
    <lineage>
        <taxon>Eukaryota</taxon>
        <taxon>Viridiplantae</taxon>
        <taxon>Streptophyta</taxon>
        <taxon>Embryophyta</taxon>
        <taxon>Tracheophyta</taxon>
        <taxon>Spermatophyta</taxon>
        <taxon>Magnoliopsida</taxon>
        <taxon>eudicotyledons</taxon>
        <taxon>Gunneridae</taxon>
        <taxon>Pentapetalae</taxon>
        <taxon>asterids</taxon>
        <taxon>campanulids</taxon>
        <taxon>Asterales</taxon>
        <taxon>Asteraceae</taxon>
        <taxon>Asteroideae</taxon>
        <taxon>Heliantheae alliance</taxon>
        <taxon>Heliantheae</taxon>
        <taxon>Ambrosia</taxon>
    </lineage>
</organism>
<gene>
    <name evidence="3" type="ORF">M8C21_022625</name>
</gene>
<evidence type="ECO:0000256" key="1">
    <source>
        <dbReference type="ARBA" id="ARBA00022448"/>
    </source>
</evidence>
<evidence type="ECO:0000313" key="3">
    <source>
        <dbReference type="EMBL" id="KAI7739600.1"/>
    </source>
</evidence>
<dbReference type="Proteomes" id="UP001206925">
    <property type="component" value="Unassembled WGS sequence"/>
</dbReference>